<evidence type="ECO:0000256" key="3">
    <source>
        <dbReference type="SAM" id="SignalP"/>
    </source>
</evidence>
<evidence type="ECO:0000259" key="4">
    <source>
        <dbReference type="PROSITE" id="PS50004"/>
    </source>
</evidence>
<evidence type="ECO:0000313" key="6">
    <source>
        <dbReference type="Proteomes" id="UP000825002"/>
    </source>
</evidence>
<organism evidence="5 6">
    <name type="scientific">Fragariocoptes setiger</name>
    <dbReference type="NCBI Taxonomy" id="1670756"/>
    <lineage>
        <taxon>Eukaryota</taxon>
        <taxon>Metazoa</taxon>
        <taxon>Ecdysozoa</taxon>
        <taxon>Arthropoda</taxon>
        <taxon>Chelicerata</taxon>
        <taxon>Arachnida</taxon>
        <taxon>Acari</taxon>
        <taxon>Acariformes</taxon>
        <taxon>Trombidiformes</taxon>
        <taxon>Prostigmata</taxon>
        <taxon>Eupodina</taxon>
        <taxon>Eriophyoidea</taxon>
        <taxon>Phytoptidae</taxon>
        <taxon>Fragariocoptes</taxon>
    </lineage>
</organism>
<dbReference type="PANTHER" id="PTHR45911">
    <property type="entry name" value="C2 DOMAIN-CONTAINING PROTEIN"/>
    <property type="match status" value="1"/>
</dbReference>
<proteinExistence type="predicted"/>
<keyword evidence="6" id="KW-1185">Reference proteome</keyword>
<evidence type="ECO:0000256" key="1">
    <source>
        <dbReference type="ARBA" id="ARBA00022723"/>
    </source>
</evidence>
<dbReference type="Proteomes" id="UP000825002">
    <property type="component" value="Unassembled WGS sequence"/>
</dbReference>
<feature type="signal peptide" evidence="3">
    <location>
        <begin position="1"/>
        <end position="24"/>
    </location>
</feature>
<keyword evidence="3" id="KW-0732">Signal</keyword>
<dbReference type="SMART" id="SM00239">
    <property type="entry name" value="C2"/>
    <property type="match status" value="1"/>
</dbReference>
<evidence type="ECO:0000256" key="2">
    <source>
        <dbReference type="ARBA" id="ARBA00022837"/>
    </source>
</evidence>
<accession>A0ABQ7S6B7</accession>
<protein>
    <recommendedName>
        <fullName evidence="4">C2 domain-containing protein</fullName>
    </recommendedName>
</protein>
<dbReference type="Pfam" id="PF00168">
    <property type="entry name" value="C2"/>
    <property type="match status" value="1"/>
</dbReference>
<dbReference type="InterPro" id="IPR000008">
    <property type="entry name" value="C2_dom"/>
</dbReference>
<sequence length="244" mass="26793">MSFKRVRLISLAIVWLAFMGTVENAAINSTVYDVDMSPPINTINECVNKTGWASHHIDSALEFNDGCSVVCVVKGQDYAHTIRENEPCFDHQHICHHGSCYLKTKVPATSDEVYAHIKIHSANVRDADPWPMQGSSDAFAVVELVDPKSTSSIICHTKTIQDSNQPKWNHQCTSNPMKMTSTLRFSVYDSDKPVERPDKLGSAAVKLEDIADGEPHDLDLSGSPGAGTQGPFIKISVNVQKISV</sequence>
<dbReference type="SUPFAM" id="SSF49562">
    <property type="entry name" value="C2 domain (Calcium/lipid-binding domain, CaLB)"/>
    <property type="match status" value="1"/>
</dbReference>
<keyword evidence="1" id="KW-0479">Metal-binding</keyword>
<reference evidence="5 6" key="1">
    <citation type="submission" date="2020-10" db="EMBL/GenBank/DDBJ databases">
        <authorList>
            <person name="Klimov P.B."/>
            <person name="Dyachkov S.M."/>
            <person name="Chetverikov P.E."/>
        </authorList>
    </citation>
    <scope>NUCLEOTIDE SEQUENCE [LARGE SCALE GENOMIC DNA]</scope>
    <source>
        <strain evidence="5">BMOC 18-1129-001#AD2665</strain>
        <tissue evidence="5">Entire mites</tissue>
    </source>
</reference>
<feature type="domain" description="C2" evidence="4">
    <location>
        <begin position="96"/>
        <end position="220"/>
    </location>
</feature>
<feature type="chain" id="PRO_5045874901" description="C2 domain-containing protein" evidence="3">
    <location>
        <begin position="25"/>
        <end position="244"/>
    </location>
</feature>
<gene>
    <name evidence="5" type="ORF">GZH46_02525</name>
</gene>
<comment type="caution">
    <text evidence="5">The sequence shown here is derived from an EMBL/GenBank/DDBJ whole genome shotgun (WGS) entry which is preliminary data.</text>
</comment>
<dbReference type="Gene3D" id="2.60.40.150">
    <property type="entry name" value="C2 domain"/>
    <property type="match status" value="1"/>
</dbReference>
<evidence type="ECO:0000313" key="5">
    <source>
        <dbReference type="EMBL" id="KAG9508967.1"/>
    </source>
</evidence>
<dbReference type="PROSITE" id="PS50004">
    <property type="entry name" value="C2"/>
    <property type="match status" value="1"/>
</dbReference>
<dbReference type="EMBL" id="JAIFTH010000781">
    <property type="protein sequence ID" value="KAG9508967.1"/>
    <property type="molecule type" value="Genomic_DNA"/>
</dbReference>
<name>A0ABQ7S6B7_9ACAR</name>
<keyword evidence="2" id="KW-0106">Calcium</keyword>
<dbReference type="PANTHER" id="PTHR45911:SF4">
    <property type="entry name" value="MULTIPLE C2 AND TRANSMEMBRANE DOMAIN-CONTAINING PROTEIN"/>
    <property type="match status" value="1"/>
</dbReference>
<dbReference type="InterPro" id="IPR035892">
    <property type="entry name" value="C2_domain_sf"/>
</dbReference>